<dbReference type="Proteomes" id="UP001231189">
    <property type="component" value="Unassembled WGS sequence"/>
</dbReference>
<dbReference type="PANTHER" id="PTHR22930">
    <property type="match status" value="1"/>
</dbReference>
<evidence type="ECO:0000256" key="4">
    <source>
        <dbReference type="ARBA" id="ARBA00022722"/>
    </source>
</evidence>
<keyword evidence="6" id="KW-0378">Hydrolase</keyword>
<dbReference type="InterPro" id="IPR027806">
    <property type="entry name" value="HARBI1_dom"/>
</dbReference>
<evidence type="ECO:0000256" key="2">
    <source>
        <dbReference type="ARBA" id="ARBA00004123"/>
    </source>
</evidence>
<organism evidence="9 10">
    <name type="scientific">Lolium multiflorum</name>
    <name type="common">Italian ryegrass</name>
    <name type="synonym">Lolium perenne subsp. multiflorum</name>
    <dbReference type="NCBI Taxonomy" id="4521"/>
    <lineage>
        <taxon>Eukaryota</taxon>
        <taxon>Viridiplantae</taxon>
        <taxon>Streptophyta</taxon>
        <taxon>Embryophyta</taxon>
        <taxon>Tracheophyta</taxon>
        <taxon>Spermatophyta</taxon>
        <taxon>Magnoliopsida</taxon>
        <taxon>Liliopsida</taxon>
        <taxon>Poales</taxon>
        <taxon>Poaceae</taxon>
        <taxon>BOP clade</taxon>
        <taxon>Pooideae</taxon>
        <taxon>Poodae</taxon>
        <taxon>Poeae</taxon>
        <taxon>Poeae Chloroplast Group 2 (Poeae type)</taxon>
        <taxon>Loliodinae</taxon>
        <taxon>Loliinae</taxon>
        <taxon>Lolium</taxon>
    </lineage>
</organism>
<evidence type="ECO:0000256" key="5">
    <source>
        <dbReference type="ARBA" id="ARBA00022723"/>
    </source>
</evidence>
<name>A0AAD8QP78_LOLMU</name>
<evidence type="ECO:0000256" key="7">
    <source>
        <dbReference type="ARBA" id="ARBA00023242"/>
    </source>
</evidence>
<comment type="similarity">
    <text evidence="3">Belongs to the HARBI1 family.</text>
</comment>
<evidence type="ECO:0000313" key="9">
    <source>
        <dbReference type="EMBL" id="KAK1605786.1"/>
    </source>
</evidence>
<dbReference type="InterPro" id="IPR045249">
    <property type="entry name" value="HARBI1-like"/>
</dbReference>
<keyword evidence="7" id="KW-0539">Nucleus</keyword>
<gene>
    <name evidence="9" type="ORF">QYE76_029459</name>
</gene>
<dbReference type="GO" id="GO:0004518">
    <property type="term" value="F:nuclease activity"/>
    <property type="evidence" value="ECO:0007669"/>
    <property type="project" value="UniProtKB-KW"/>
</dbReference>
<evidence type="ECO:0000256" key="6">
    <source>
        <dbReference type="ARBA" id="ARBA00022801"/>
    </source>
</evidence>
<evidence type="ECO:0000256" key="3">
    <source>
        <dbReference type="ARBA" id="ARBA00006958"/>
    </source>
</evidence>
<feature type="domain" description="DDE Tnp4" evidence="8">
    <location>
        <begin position="106"/>
        <end position="164"/>
    </location>
</feature>
<comment type="subcellular location">
    <subcellularLocation>
        <location evidence="2">Nucleus</location>
    </subcellularLocation>
</comment>
<dbReference type="GO" id="GO:0046872">
    <property type="term" value="F:metal ion binding"/>
    <property type="evidence" value="ECO:0007669"/>
    <property type="project" value="UniProtKB-KW"/>
</dbReference>
<evidence type="ECO:0000259" key="8">
    <source>
        <dbReference type="Pfam" id="PF13359"/>
    </source>
</evidence>
<dbReference type="GO" id="GO:0005634">
    <property type="term" value="C:nucleus"/>
    <property type="evidence" value="ECO:0007669"/>
    <property type="project" value="UniProtKB-SubCell"/>
</dbReference>
<dbReference type="GO" id="GO:0016787">
    <property type="term" value="F:hydrolase activity"/>
    <property type="evidence" value="ECO:0007669"/>
    <property type="project" value="UniProtKB-KW"/>
</dbReference>
<accession>A0AAD8QP78</accession>
<dbReference type="EMBL" id="JAUUTY010000007">
    <property type="protein sequence ID" value="KAK1605786.1"/>
    <property type="molecule type" value="Genomic_DNA"/>
</dbReference>
<protein>
    <recommendedName>
        <fullName evidence="8">DDE Tnp4 domain-containing protein</fullName>
    </recommendedName>
</protein>
<dbReference type="Pfam" id="PF13359">
    <property type="entry name" value="DDE_Tnp_4"/>
    <property type="match status" value="1"/>
</dbReference>
<keyword evidence="10" id="KW-1185">Reference proteome</keyword>
<comment type="caution">
    <text evidence="9">The sequence shown here is derived from an EMBL/GenBank/DDBJ whole genome shotgun (WGS) entry which is preliminary data.</text>
</comment>
<evidence type="ECO:0000256" key="1">
    <source>
        <dbReference type="ARBA" id="ARBA00001968"/>
    </source>
</evidence>
<dbReference type="PANTHER" id="PTHR22930:SF259">
    <property type="entry name" value="OS08G0106900 PROTEIN"/>
    <property type="match status" value="1"/>
</dbReference>
<comment type="cofactor">
    <cofactor evidence="1">
        <name>a divalent metal cation</name>
        <dbReference type="ChEBI" id="CHEBI:60240"/>
    </cofactor>
</comment>
<keyword evidence="4" id="KW-0540">Nuclease</keyword>
<evidence type="ECO:0000313" key="10">
    <source>
        <dbReference type="Proteomes" id="UP001231189"/>
    </source>
</evidence>
<reference evidence="9" key="1">
    <citation type="submission" date="2023-07" db="EMBL/GenBank/DDBJ databases">
        <title>A chromosome-level genome assembly of Lolium multiflorum.</title>
        <authorList>
            <person name="Chen Y."/>
            <person name="Copetti D."/>
            <person name="Kolliker R."/>
            <person name="Studer B."/>
        </authorList>
    </citation>
    <scope>NUCLEOTIDE SEQUENCE</scope>
    <source>
        <strain evidence="9">02402/16</strain>
        <tissue evidence="9">Leaf</tissue>
    </source>
</reference>
<keyword evidence="5" id="KW-0479">Metal-binding</keyword>
<sequence length="226" mass="25069">MAGEAEIPAALRGKGRGNLPLRLPSPLAPSQIFPSPKFRTGGGPDLAARISLRRSTETISRYFQQVLYAIGELRGEMIKPASMNTPTKIKNSYRWFPYFRDCIGAIDGTHVTAKVPRSMSAAFRGRKHYTSQNVLAAVDFDMRFTYVLAGWEGSAHDASILADSLSRPDGLQIPEGWGEDEFFEEVVTFDEVETGHGVEAGDNDAWKVKRQEWADAMWEARGNTTI</sequence>
<proteinExistence type="inferred from homology"/>
<dbReference type="AlphaFoldDB" id="A0AAD8QP78"/>